<proteinExistence type="predicted"/>
<dbReference type="SUPFAM" id="SSF53448">
    <property type="entry name" value="Nucleotide-diphospho-sugar transferases"/>
    <property type="match status" value="1"/>
</dbReference>
<dbReference type="Proteomes" id="UP000183615">
    <property type="component" value="Unassembled WGS sequence"/>
</dbReference>
<dbReference type="InterPro" id="IPR029044">
    <property type="entry name" value="Nucleotide-diphossugar_trans"/>
</dbReference>
<protein>
    <recommendedName>
        <fullName evidence="1">Nucleotidyl transferase domain-containing protein</fullName>
    </recommendedName>
</protein>
<dbReference type="PANTHER" id="PTHR42883">
    <property type="entry name" value="GLUCOSE-1-PHOSPHATE THYMIDYLTRANSFERASE"/>
    <property type="match status" value="1"/>
</dbReference>
<evidence type="ECO:0000313" key="2">
    <source>
        <dbReference type="EMBL" id="OIR21404.1"/>
    </source>
</evidence>
<evidence type="ECO:0000259" key="1">
    <source>
        <dbReference type="Pfam" id="PF00483"/>
    </source>
</evidence>
<dbReference type="AlphaFoldDB" id="A0A1J5U601"/>
<name>A0A1J5U601_9ARCH</name>
<sequence length="242" mass="27216">MDSIVLAGGFAKRMWPLTKDTPKQLLDVAGKPMLTHVLKSLERINPERVIISVNSFFESHFEDFLKSYDGPLNLELFVELSNNEEEKLGALGALNLLFSEFSIKGPVFIAGGDNLSNFNLNEMVEKYQRTKKDIIGLYDVEDIELAKLYGIAKTINESIIAFDEKPSKPESTLAATAYWLLSEIGITNFLDYINSGGDRDALGNFLNWNIKKADVKSVSFQGVWYDIGDLESYKIAQKWLSN</sequence>
<dbReference type="CDD" id="cd04181">
    <property type="entry name" value="NTP_transferase"/>
    <property type="match status" value="1"/>
</dbReference>
<evidence type="ECO:0000313" key="3">
    <source>
        <dbReference type="Proteomes" id="UP000183615"/>
    </source>
</evidence>
<dbReference type="Pfam" id="PF00483">
    <property type="entry name" value="NTP_transferase"/>
    <property type="match status" value="1"/>
</dbReference>
<feature type="domain" description="Nucleotidyl transferase" evidence="1">
    <location>
        <begin position="3"/>
        <end position="237"/>
    </location>
</feature>
<organism evidence="2 3">
    <name type="scientific">Marine Group III euryarchaeote CG-Epi2</name>
    <dbReference type="NCBI Taxonomy" id="1888996"/>
    <lineage>
        <taxon>Archaea</taxon>
        <taxon>Methanobacteriati</taxon>
        <taxon>Thermoplasmatota</taxon>
        <taxon>Thermoplasmata</taxon>
        <taxon>Candidatus Thermoprofundales</taxon>
    </lineage>
</organism>
<dbReference type="InterPro" id="IPR005835">
    <property type="entry name" value="NTP_transferase_dom"/>
</dbReference>
<reference evidence="2 3" key="1">
    <citation type="submission" date="2016-08" db="EMBL/GenBank/DDBJ databases">
        <title>New Insights into Marine Group III Euryarchaeota, from dark to light.</title>
        <authorList>
            <person name="Haro-Moreno J.M."/>
            <person name="Rodriguez-Valera F."/>
            <person name="Lopez-Garcia P."/>
            <person name="Moreira D."/>
            <person name="Martin-Cuadrado A.B."/>
        </authorList>
    </citation>
    <scope>NUCLEOTIDE SEQUENCE [LARGE SCALE GENOMIC DNA]</scope>
    <source>
        <strain evidence="2">CG-Epi2</strain>
    </source>
</reference>
<gene>
    <name evidence="2" type="ORF">BET99_02525</name>
</gene>
<dbReference type="EMBL" id="MIYZ01000042">
    <property type="protein sequence ID" value="OIR21404.1"/>
    <property type="molecule type" value="Genomic_DNA"/>
</dbReference>
<accession>A0A1J5U601</accession>
<dbReference type="PANTHER" id="PTHR42883:SF2">
    <property type="entry name" value="THYMIDYLYLTRANSFERASE"/>
    <property type="match status" value="1"/>
</dbReference>
<dbReference type="Gene3D" id="3.90.550.10">
    <property type="entry name" value="Spore Coat Polysaccharide Biosynthesis Protein SpsA, Chain A"/>
    <property type="match status" value="1"/>
</dbReference>
<comment type="caution">
    <text evidence="2">The sequence shown here is derived from an EMBL/GenBank/DDBJ whole genome shotgun (WGS) entry which is preliminary data.</text>
</comment>